<reference evidence="2 3" key="1">
    <citation type="submission" date="2019-02" db="EMBL/GenBank/DDBJ databases">
        <authorList>
            <person name="Khodamoradi S."/>
            <person name="Hahnke R.L."/>
            <person name="Kaempfer P."/>
            <person name="Schumann P."/>
            <person name="Rohde M."/>
            <person name="Steinert M."/>
            <person name="Luzhetskyy A."/>
            <person name="Wink J."/>
            <person name="Ruckert C."/>
        </authorList>
    </citation>
    <scope>NUCLEOTIDE SEQUENCE [LARGE SCALE GENOMIC DNA]</scope>
    <source>
        <strain evidence="2 3">M2</strain>
    </source>
</reference>
<evidence type="ECO:0000256" key="1">
    <source>
        <dbReference type="SAM" id="MobiDB-lite"/>
    </source>
</evidence>
<feature type="compositionally biased region" description="Low complexity" evidence="1">
    <location>
        <begin position="44"/>
        <end position="58"/>
    </location>
</feature>
<dbReference type="EMBL" id="CP036455">
    <property type="protein sequence ID" value="QBI56417.1"/>
    <property type="molecule type" value="Genomic_DNA"/>
</dbReference>
<protein>
    <submittedName>
        <fullName evidence="2">Uncharacterized protein</fullName>
    </submittedName>
</protein>
<feature type="compositionally biased region" description="Basic and acidic residues" evidence="1">
    <location>
        <begin position="32"/>
        <end position="41"/>
    </location>
</feature>
<keyword evidence="3" id="KW-1185">Reference proteome</keyword>
<dbReference type="KEGG" id="strr:EKD16_23340"/>
<evidence type="ECO:0000313" key="2">
    <source>
        <dbReference type="EMBL" id="QBI56417.1"/>
    </source>
</evidence>
<dbReference type="Proteomes" id="UP000292235">
    <property type="component" value="Chromosome"/>
</dbReference>
<proteinExistence type="predicted"/>
<organism evidence="2 3">
    <name type="scientific">Streptomonospora litoralis</name>
    <dbReference type="NCBI Taxonomy" id="2498135"/>
    <lineage>
        <taxon>Bacteria</taxon>
        <taxon>Bacillati</taxon>
        <taxon>Actinomycetota</taxon>
        <taxon>Actinomycetes</taxon>
        <taxon>Streptosporangiales</taxon>
        <taxon>Nocardiopsidaceae</taxon>
        <taxon>Streptomonospora</taxon>
    </lineage>
</organism>
<name>A0A4P6QAS8_9ACTN</name>
<dbReference type="AlphaFoldDB" id="A0A4P6QAS8"/>
<evidence type="ECO:0000313" key="3">
    <source>
        <dbReference type="Proteomes" id="UP000292235"/>
    </source>
</evidence>
<accession>A0A4P6QAS8</accession>
<feature type="region of interest" description="Disordered" evidence="1">
    <location>
        <begin position="15"/>
        <end position="58"/>
    </location>
</feature>
<sequence length="58" mass="5970">MWSLRARPGFVARLPRAFEHGAGESAEGPEVSADREPERPQVRAGADAAPPAGASASA</sequence>
<gene>
    <name evidence="2" type="ORF">EKD16_23340</name>
</gene>